<dbReference type="EMBL" id="MFVT01000024">
    <property type="protein sequence ID" value="OGJ03407.1"/>
    <property type="molecule type" value="Genomic_DNA"/>
</dbReference>
<accession>A0A1F6YAP8</accession>
<protein>
    <submittedName>
        <fullName evidence="1">Uncharacterized protein</fullName>
    </submittedName>
</protein>
<sequence length="74" mass="8060">MGLVAMVREQPRKDYPLPACVLERPPRSGQTGWPLVGGPSHGGVFPTKEAGLVERLESGRRRGREVQDPTTPTP</sequence>
<proteinExistence type="predicted"/>
<gene>
    <name evidence="1" type="ORF">A3F97_01985</name>
</gene>
<evidence type="ECO:0000313" key="1">
    <source>
        <dbReference type="EMBL" id="OGJ03407.1"/>
    </source>
</evidence>
<organism evidence="1 2">
    <name type="scientific">Candidatus Nomurabacteria bacterium RIFCSPLOWO2_12_FULL_41_10</name>
    <dbReference type="NCBI Taxonomy" id="1801795"/>
    <lineage>
        <taxon>Bacteria</taxon>
        <taxon>Candidatus Nomuraibacteriota</taxon>
    </lineage>
</organism>
<dbReference type="AlphaFoldDB" id="A0A1F6YAP8"/>
<reference evidence="1 2" key="1">
    <citation type="journal article" date="2016" name="Nat. Commun.">
        <title>Thousands of microbial genomes shed light on interconnected biogeochemical processes in an aquifer system.</title>
        <authorList>
            <person name="Anantharaman K."/>
            <person name="Brown C.T."/>
            <person name="Hug L.A."/>
            <person name="Sharon I."/>
            <person name="Castelle C.J."/>
            <person name="Probst A.J."/>
            <person name="Thomas B.C."/>
            <person name="Singh A."/>
            <person name="Wilkins M.J."/>
            <person name="Karaoz U."/>
            <person name="Brodie E.L."/>
            <person name="Williams K.H."/>
            <person name="Hubbard S.S."/>
            <person name="Banfield J.F."/>
        </authorList>
    </citation>
    <scope>NUCLEOTIDE SEQUENCE [LARGE SCALE GENOMIC DNA]</scope>
</reference>
<evidence type="ECO:0000313" key="2">
    <source>
        <dbReference type="Proteomes" id="UP000176826"/>
    </source>
</evidence>
<name>A0A1F6YAP8_9BACT</name>
<comment type="caution">
    <text evidence="1">The sequence shown here is derived from an EMBL/GenBank/DDBJ whole genome shotgun (WGS) entry which is preliminary data.</text>
</comment>
<dbReference type="Proteomes" id="UP000176826">
    <property type="component" value="Unassembled WGS sequence"/>
</dbReference>